<dbReference type="RefSeq" id="WP_262848527.1">
    <property type="nucleotide sequence ID" value="NZ_JANZYP010000074.1"/>
</dbReference>
<gene>
    <name evidence="2" type="ORF">ACFO8L_30710</name>
</gene>
<dbReference type="InterPro" id="IPR000771">
    <property type="entry name" value="FBA_II"/>
</dbReference>
<dbReference type="Gene3D" id="3.20.20.70">
    <property type="entry name" value="Aldolase class I"/>
    <property type="match status" value="1"/>
</dbReference>
<dbReference type="PIRSF" id="PIRSF001359">
    <property type="entry name" value="F_bP_aldolase_II"/>
    <property type="match status" value="1"/>
</dbReference>
<evidence type="ECO:0000313" key="2">
    <source>
        <dbReference type="EMBL" id="MFC4590502.1"/>
    </source>
</evidence>
<dbReference type="SUPFAM" id="SSF51569">
    <property type="entry name" value="Aldolase"/>
    <property type="match status" value="1"/>
</dbReference>
<reference evidence="3" key="1">
    <citation type="journal article" date="2019" name="Int. J. Syst. Evol. Microbiol.">
        <title>The Global Catalogue of Microorganisms (GCM) 10K type strain sequencing project: providing services to taxonomists for standard genome sequencing and annotation.</title>
        <authorList>
            <consortium name="The Broad Institute Genomics Platform"/>
            <consortium name="The Broad Institute Genome Sequencing Center for Infectious Disease"/>
            <person name="Wu L."/>
            <person name="Ma J."/>
        </authorList>
    </citation>
    <scope>NUCLEOTIDE SEQUENCE [LARGE SCALE GENOMIC DNA]</scope>
    <source>
        <strain evidence="3">CCUG 49560</strain>
    </source>
</reference>
<keyword evidence="3" id="KW-1185">Reference proteome</keyword>
<name>A0ABV9EM00_9ACTN</name>
<comment type="caution">
    <text evidence="2">The sequence shown here is derived from an EMBL/GenBank/DDBJ whole genome shotgun (WGS) entry which is preliminary data.</text>
</comment>
<comment type="cofactor">
    <cofactor evidence="1">
        <name>Zn(2+)</name>
        <dbReference type="ChEBI" id="CHEBI:29105"/>
    </cofactor>
</comment>
<accession>A0ABV9EM00</accession>
<dbReference type="InterPro" id="IPR013785">
    <property type="entry name" value="Aldolase_TIM"/>
</dbReference>
<dbReference type="CDD" id="cd00947">
    <property type="entry name" value="TBP_aldolase_IIB"/>
    <property type="match status" value="1"/>
</dbReference>
<proteinExistence type="predicted"/>
<dbReference type="InterPro" id="IPR050246">
    <property type="entry name" value="Class_II_FBP_aldolase"/>
</dbReference>
<protein>
    <submittedName>
        <fullName evidence="2">Ketose-bisphosphate aldolase</fullName>
    </submittedName>
</protein>
<sequence>MPVVTTGAIVHQAPAAVGAFNVIQLEHAEAIVTGAEAAGVPVVLQISENCVRYHRALKPLALACLAVAEASAVPVAVHLDHATDRDLVEEAVRLGLGSVMFDASALSDAANVAATADVAAWCHERGVWVEAELGEIGGKDGVHAPGARTKPSEAVSYVSATGVDALAVAVGSSHAMTTKDAVLDLDLIGELRGAVPVPLVLHGSSGVPDDVLREAVRRGMKKINIATHLNKAFTGAVRAYLTADPKTVDSRKYLTPARDAVTQEVTHLLTLLTSP</sequence>
<organism evidence="2 3">
    <name type="scientific">Sphaerisporangium corydalis</name>
    <dbReference type="NCBI Taxonomy" id="1441875"/>
    <lineage>
        <taxon>Bacteria</taxon>
        <taxon>Bacillati</taxon>
        <taxon>Actinomycetota</taxon>
        <taxon>Actinomycetes</taxon>
        <taxon>Streptosporangiales</taxon>
        <taxon>Streptosporangiaceae</taxon>
        <taxon>Sphaerisporangium</taxon>
    </lineage>
</organism>
<dbReference type="EMBL" id="JBHSFN010000023">
    <property type="protein sequence ID" value="MFC4590502.1"/>
    <property type="molecule type" value="Genomic_DNA"/>
</dbReference>
<evidence type="ECO:0000256" key="1">
    <source>
        <dbReference type="ARBA" id="ARBA00001947"/>
    </source>
</evidence>
<dbReference type="NCBIfam" id="TIGR00167">
    <property type="entry name" value="cbbA"/>
    <property type="match status" value="1"/>
</dbReference>
<dbReference type="PANTHER" id="PTHR30304">
    <property type="entry name" value="D-TAGATOSE-1,6-BISPHOSPHATE ALDOLASE"/>
    <property type="match status" value="1"/>
</dbReference>
<dbReference type="Pfam" id="PF01116">
    <property type="entry name" value="F_bP_aldolase"/>
    <property type="match status" value="1"/>
</dbReference>
<evidence type="ECO:0000313" key="3">
    <source>
        <dbReference type="Proteomes" id="UP001595891"/>
    </source>
</evidence>
<dbReference type="PANTHER" id="PTHR30304:SF0">
    <property type="entry name" value="D-TAGATOSE-1,6-BISPHOSPHATE ALDOLASE SUBUNIT GATY-RELATED"/>
    <property type="match status" value="1"/>
</dbReference>
<dbReference type="Proteomes" id="UP001595891">
    <property type="component" value="Unassembled WGS sequence"/>
</dbReference>